<keyword evidence="1" id="KW-0175">Coiled coil</keyword>
<protein>
    <submittedName>
        <fullName evidence="3">Uncharacterized protein</fullName>
    </submittedName>
</protein>
<proteinExistence type="predicted"/>
<keyword evidence="4" id="KW-1185">Reference proteome</keyword>
<accession>A0ABP1RHZ9</accession>
<name>A0ABP1RHZ9_9HEXA</name>
<feature type="region of interest" description="Disordered" evidence="2">
    <location>
        <begin position="662"/>
        <end position="683"/>
    </location>
</feature>
<feature type="region of interest" description="Disordered" evidence="2">
    <location>
        <begin position="337"/>
        <end position="363"/>
    </location>
</feature>
<gene>
    <name evidence="3" type="ORF">ODALV1_LOCUS22406</name>
</gene>
<comment type="caution">
    <text evidence="3">The sequence shown here is derived from an EMBL/GenBank/DDBJ whole genome shotgun (WGS) entry which is preliminary data.</text>
</comment>
<dbReference type="EMBL" id="CAXLJM020000075">
    <property type="protein sequence ID" value="CAL8128638.1"/>
    <property type="molecule type" value="Genomic_DNA"/>
</dbReference>
<sequence length="704" mass="80577">MSTESAPERTHSAPIPETQLNSAMLIPFVNVDILKENQELKHDLELALDCLNAKHKKASELHAEVEYLQYKRRKHEHHIHNLEGQLKNLEEEIKENKGGNLTELNKQIEKVAQKDSIIEEKDKCIQKLHADHEEQRQVSIVEAENLKKKLDDEKEFVLRANKIIHEKIVEIRKEKTQRYSAHSRAKQLSFLNRQKTKTIKQLRHDYNANLKKAKIAEYNRRYAKIQHKNKLVMLKKKLKEANSEITDLNHKLQDSSEEVNSLKSERIKLNDKIGNMEAEKEALKTKMEGLNSKNLEEIAKLEETLEQKNIKIHRNMVKIEKLESKLVESERSFALKQKETKKKLEAESERARKATQMAQEDRKKVEKFSEEIEALQSKLKEKRLELKKSVDESRQQIEELNRTLASNSKEEKLKNDLQIETARPATSTQEAHGERKRVEYLRKEIESLKSELESKSNTNSALTHLIERVQEDARIADATEKELRIQVNNLKVEKECFNNKFVQKDEEIQKLHAEIKKTADLAKNKAHKKKAEKVNGNKEEAVVACGSSHLPLPKQNGEKVSVIVFGATQKEKEAVNAVGKNNTISEKAPVLPVKPVVRCQDAAQGNCNSVTESKGKDKDTCNNNWVGEIMKANDEEAYVLLHASAQNKGIYIVARRLPTENEPSLKKRRQSEQQASASNSGVEAVAWGSTNSASVVCIDITDDE</sequence>
<feature type="coiled-coil region" evidence="1">
    <location>
        <begin position="34"/>
        <end position="99"/>
    </location>
</feature>
<feature type="compositionally biased region" description="Polar residues" evidence="2">
    <location>
        <begin position="672"/>
        <end position="681"/>
    </location>
</feature>
<organism evidence="3 4">
    <name type="scientific">Orchesella dallaii</name>
    <dbReference type="NCBI Taxonomy" id="48710"/>
    <lineage>
        <taxon>Eukaryota</taxon>
        <taxon>Metazoa</taxon>
        <taxon>Ecdysozoa</taxon>
        <taxon>Arthropoda</taxon>
        <taxon>Hexapoda</taxon>
        <taxon>Collembola</taxon>
        <taxon>Entomobryomorpha</taxon>
        <taxon>Entomobryoidea</taxon>
        <taxon>Orchesellidae</taxon>
        <taxon>Orchesellinae</taxon>
        <taxon>Orchesella</taxon>
    </lineage>
</organism>
<evidence type="ECO:0000313" key="3">
    <source>
        <dbReference type="EMBL" id="CAL8128638.1"/>
    </source>
</evidence>
<evidence type="ECO:0000256" key="1">
    <source>
        <dbReference type="SAM" id="Coils"/>
    </source>
</evidence>
<feature type="compositionally biased region" description="Basic and acidic residues" evidence="2">
    <location>
        <begin position="337"/>
        <end position="352"/>
    </location>
</feature>
<reference evidence="3 4" key="1">
    <citation type="submission" date="2024-08" db="EMBL/GenBank/DDBJ databases">
        <authorList>
            <person name="Cucini C."/>
            <person name="Frati F."/>
        </authorList>
    </citation>
    <scope>NUCLEOTIDE SEQUENCE [LARGE SCALE GENOMIC DNA]</scope>
</reference>
<evidence type="ECO:0000313" key="4">
    <source>
        <dbReference type="Proteomes" id="UP001642540"/>
    </source>
</evidence>
<dbReference type="Proteomes" id="UP001642540">
    <property type="component" value="Unassembled WGS sequence"/>
</dbReference>
<dbReference type="Gene3D" id="1.20.5.1700">
    <property type="match status" value="1"/>
</dbReference>
<evidence type="ECO:0000256" key="2">
    <source>
        <dbReference type="SAM" id="MobiDB-lite"/>
    </source>
</evidence>